<dbReference type="EMBL" id="JBHFGU010000002">
    <property type="protein sequence ID" value="MFB2619603.1"/>
    <property type="molecule type" value="Genomic_DNA"/>
</dbReference>
<dbReference type="RefSeq" id="WP_342201209.1">
    <property type="nucleotide sequence ID" value="NZ_JBCATE010000002.1"/>
</dbReference>
<gene>
    <name evidence="1" type="ORF">ACE02W_07310</name>
</gene>
<evidence type="ECO:0000313" key="1">
    <source>
        <dbReference type="EMBL" id="MFB2619603.1"/>
    </source>
</evidence>
<evidence type="ECO:0000313" key="2">
    <source>
        <dbReference type="Proteomes" id="UP001576708"/>
    </source>
</evidence>
<comment type="caution">
    <text evidence="1">The sequence shown here is derived from an EMBL/GenBank/DDBJ whole genome shotgun (WGS) entry which is preliminary data.</text>
</comment>
<keyword evidence="2" id="KW-1185">Reference proteome</keyword>
<accession>A0ABV4VH22</accession>
<organism evidence="1 2">
    <name type="scientific">Shewanella mangrovisoli</name>
    <dbReference type="NCBI Taxonomy" id="2864211"/>
    <lineage>
        <taxon>Bacteria</taxon>
        <taxon>Pseudomonadati</taxon>
        <taxon>Pseudomonadota</taxon>
        <taxon>Gammaproteobacteria</taxon>
        <taxon>Alteromonadales</taxon>
        <taxon>Shewanellaceae</taxon>
        <taxon>Shewanella</taxon>
    </lineage>
</organism>
<reference evidence="1 2" key="1">
    <citation type="submission" date="2024-09" db="EMBL/GenBank/DDBJ databases">
        <authorList>
            <person name="Zhang Y."/>
        </authorList>
    </citation>
    <scope>NUCLEOTIDE SEQUENCE [LARGE SCALE GENOMIC DNA]</scope>
    <source>
        <strain evidence="1 2">ZJ318</strain>
    </source>
</reference>
<protein>
    <submittedName>
        <fullName evidence="1">Uncharacterized protein</fullName>
    </submittedName>
</protein>
<name>A0ABV4VH22_9GAMM</name>
<sequence>MFDEECLICCFYGAANCSAHSHDLNSQLTDKNPLELEAEITALKAQKAKLQADGEVGIKREVLLARSNCDSLKSEKMKKACRMFGDSAQA</sequence>
<proteinExistence type="predicted"/>
<dbReference type="Proteomes" id="UP001576708">
    <property type="component" value="Unassembled WGS sequence"/>
</dbReference>